<dbReference type="RefSeq" id="WP_012199828.1">
    <property type="nucleotide sequence ID" value="NC_010001.1"/>
</dbReference>
<dbReference type="InterPro" id="IPR001387">
    <property type="entry name" value="Cro/C1-type_HTH"/>
</dbReference>
<dbReference type="STRING" id="357809.Cphy_1805"/>
<dbReference type="PROSITE" id="PS50943">
    <property type="entry name" value="HTH_CROC1"/>
    <property type="match status" value="1"/>
</dbReference>
<dbReference type="GO" id="GO:0003677">
    <property type="term" value="F:DNA binding"/>
    <property type="evidence" value="ECO:0007669"/>
    <property type="project" value="InterPro"/>
</dbReference>
<dbReference type="Proteomes" id="UP000000370">
    <property type="component" value="Chromosome"/>
</dbReference>
<dbReference type="InterPro" id="IPR010982">
    <property type="entry name" value="Lambda_DNA-bd_dom_sf"/>
</dbReference>
<keyword evidence="3" id="KW-1133">Transmembrane helix</keyword>
<evidence type="ECO:0000259" key="5">
    <source>
        <dbReference type="PROSITE" id="PS50943"/>
    </source>
</evidence>
<dbReference type="Pfam" id="PF01381">
    <property type="entry name" value="HTH_3"/>
    <property type="match status" value="1"/>
</dbReference>
<proteinExistence type="predicted"/>
<reference evidence="7" key="1">
    <citation type="submission" date="2007-11" db="EMBL/GenBank/DDBJ databases">
        <title>Complete genome sequence of Clostridium phytofermentans ISDg.</title>
        <authorList>
            <person name="Leschine S.B."/>
            <person name="Warnick T.A."/>
            <person name="Blanchard J.L."/>
            <person name="Schnell D.J."/>
            <person name="Petit E.L."/>
            <person name="LaTouf W.G."/>
            <person name="Copeland A."/>
            <person name="Lucas S."/>
            <person name="Lapidus A."/>
            <person name="Barry K."/>
            <person name="Glavina del Rio T."/>
            <person name="Dalin E."/>
            <person name="Tice H."/>
            <person name="Pitluck S."/>
            <person name="Kiss H."/>
            <person name="Brettin T."/>
            <person name="Bruce D."/>
            <person name="Detter J.C."/>
            <person name="Han C."/>
            <person name="Kuske C."/>
            <person name="Schmutz J."/>
            <person name="Larimer F."/>
            <person name="Land M."/>
            <person name="Hauser L."/>
            <person name="Kyrpides N."/>
            <person name="Kim E.A."/>
            <person name="Richardson P."/>
        </authorList>
    </citation>
    <scope>NUCLEOTIDE SEQUENCE [LARGE SCALE GENOMIC DNA]</scope>
    <source>
        <strain evidence="7">ATCC 700394 / DSM 18823 / ISDg</strain>
    </source>
</reference>
<evidence type="ECO:0000256" key="4">
    <source>
        <dbReference type="ARBA" id="ARBA00023136"/>
    </source>
</evidence>
<dbReference type="SUPFAM" id="SSF47413">
    <property type="entry name" value="lambda repressor-like DNA-binding domains"/>
    <property type="match status" value="1"/>
</dbReference>
<evidence type="ECO:0000313" key="7">
    <source>
        <dbReference type="Proteomes" id="UP000000370"/>
    </source>
</evidence>
<accession>A9KSE2</accession>
<dbReference type="InterPro" id="IPR010652">
    <property type="entry name" value="DUF1232"/>
</dbReference>
<feature type="domain" description="HTH cro/C1-type" evidence="5">
    <location>
        <begin position="23"/>
        <end position="77"/>
    </location>
</feature>
<dbReference type="Pfam" id="PF06803">
    <property type="entry name" value="DUF1232"/>
    <property type="match status" value="1"/>
</dbReference>
<keyword evidence="2" id="KW-0812">Transmembrane</keyword>
<protein>
    <submittedName>
        <fullName evidence="6">Transcriptional regulator, XRE family</fullName>
    </submittedName>
</protein>
<sequence>MCLDKGYSDSIPCNDMTELGAIIKTAMTEQSLSLRKLSELSGISSASISRILSNKQPANIHHLQVFSKQLNIPIEQLLNSVGIGVSEKMNTDSNIIMNMICDVLKSFDLELDEIINDIQKELKKYELYAKTSAGKDLILNNFVSKLNELNGAGAIINQLNALFELFRSKDIEPGAKAVIGSTLLYFIHMPDAIPDYAFPIGYLDDAIAVTLTVNRLSQEFHISL</sequence>
<dbReference type="SMART" id="SM00530">
    <property type="entry name" value="HTH_XRE"/>
    <property type="match status" value="1"/>
</dbReference>
<gene>
    <name evidence="6" type="ordered locus">Cphy_1805</name>
</gene>
<dbReference type="AlphaFoldDB" id="A9KSE2"/>
<evidence type="ECO:0000313" key="6">
    <source>
        <dbReference type="EMBL" id="ABX42174.1"/>
    </source>
</evidence>
<keyword evidence="4" id="KW-0472">Membrane</keyword>
<organism evidence="6 7">
    <name type="scientific">Lachnoclostridium phytofermentans (strain ATCC 700394 / DSM 18823 / ISDg)</name>
    <name type="common">Clostridium phytofermentans</name>
    <dbReference type="NCBI Taxonomy" id="357809"/>
    <lineage>
        <taxon>Bacteria</taxon>
        <taxon>Bacillati</taxon>
        <taxon>Bacillota</taxon>
        <taxon>Clostridia</taxon>
        <taxon>Lachnospirales</taxon>
        <taxon>Lachnospiraceae</taxon>
    </lineage>
</organism>
<keyword evidence="7" id="KW-1185">Reference proteome</keyword>
<evidence type="ECO:0000256" key="2">
    <source>
        <dbReference type="ARBA" id="ARBA00022692"/>
    </source>
</evidence>
<comment type="subcellular location">
    <subcellularLocation>
        <location evidence="1">Endomembrane system</location>
        <topology evidence="1">Multi-pass membrane protein</topology>
    </subcellularLocation>
</comment>
<dbReference type="eggNOG" id="COG3339">
    <property type="taxonomic scope" value="Bacteria"/>
</dbReference>
<dbReference type="Gene3D" id="1.10.260.40">
    <property type="entry name" value="lambda repressor-like DNA-binding domains"/>
    <property type="match status" value="1"/>
</dbReference>
<dbReference type="EMBL" id="CP000885">
    <property type="protein sequence ID" value="ABX42174.1"/>
    <property type="molecule type" value="Genomic_DNA"/>
</dbReference>
<dbReference type="HOGENOM" id="CLU_107494_0_0_9"/>
<name>A9KSE2_LACP7</name>
<dbReference type="GO" id="GO:0012505">
    <property type="term" value="C:endomembrane system"/>
    <property type="evidence" value="ECO:0007669"/>
    <property type="project" value="UniProtKB-SubCell"/>
</dbReference>
<evidence type="ECO:0000256" key="3">
    <source>
        <dbReference type="ARBA" id="ARBA00022989"/>
    </source>
</evidence>
<dbReference type="CDD" id="cd00093">
    <property type="entry name" value="HTH_XRE"/>
    <property type="match status" value="1"/>
</dbReference>
<dbReference type="KEGG" id="cpy:Cphy_1805"/>
<evidence type="ECO:0000256" key="1">
    <source>
        <dbReference type="ARBA" id="ARBA00004127"/>
    </source>
</evidence>